<dbReference type="Pfam" id="PF05534">
    <property type="entry name" value="HicB"/>
    <property type="match status" value="1"/>
</dbReference>
<dbReference type="InterPro" id="IPR010985">
    <property type="entry name" value="Ribbon_hlx_hlx"/>
</dbReference>
<dbReference type="RefSeq" id="WP_093331502.1">
    <property type="nucleotide sequence ID" value="NZ_FOXP01000002.1"/>
</dbReference>
<accession>A0A1I5QV28</accession>
<dbReference type="InterPro" id="IPR013321">
    <property type="entry name" value="Arc_rbn_hlx_hlx"/>
</dbReference>
<dbReference type="Gene3D" id="1.10.1220.10">
    <property type="entry name" value="Met repressor-like"/>
    <property type="match status" value="1"/>
</dbReference>
<dbReference type="OrthoDB" id="7579938at2"/>
<feature type="region of interest" description="Disordered" evidence="1">
    <location>
        <begin position="68"/>
        <end position="89"/>
    </location>
</feature>
<dbReference type="InterPro" id="IPR008651">
    <property type="entry name" value="Uncharacterised_HicB"/>
</dbReference>
<dbReference type="EMBL" id="FOXP01000002">
    <property type="protein sequence ID" value="SFP50083.1"/>
    <property type="molecule type" value="Genomic_DNA"/>
</dbReference>
<proteinExistence type="predicted"/>
<reference evidence="2 3" key="1">
    <citation type="submission" date="2016-10" db="EMBL/GenBank/DDBJ databases">
        <authorList>
            <person name="de Groot N.N."/>
        </authorList>
    </citation>
    <scope>NUCLEOTIDE SEQUENCE [LARGE SCALE GENOMIC DNA]</scope>
    <source>
        <strain evidence="2 3">CGMCC 1.9113</strain>
    </source>
</reference>
<dbReference type="AlphaFoldDB" id="A0A1I5QV28"/>
<keyword evidence="3" id="KW-1185">Reference proteome</keyword>
<evidence type="ECO:0000313" key="3">
    <source>
        <dbReference type="Proteomes" id="UP000199586"/>
    </source>
</evidence>
<dbReference type="STRING" id="634430.SAMN04488241_102306"/>
<protein>
    <submittedName>
        <fullName evidence="2">HicB family protein</fullName>
    </submittedName>
</protein>
<dbReference type="SUPFAM" id="SSF47598">
    <property type="entry name" value="Ribbon-helix-helix"/>
    <property type="match status" value="1"/>
</dbReference>
<evidence type="ECO:0000313" key="2">
    <source>
        <dbReference type="EMBL" id="SFP50083.1"/>
    </source>
</evidence>
<organism evidence="2 3">
    <name type="scientific">Sphingomonas rubra</name>
    <dbReference type="NCBI Taxonomy" id="634430"/>
    <lineage>
        <taxon>Bacteria</taxon>
        <taxon>Pseudomonadati</taxon>
        <taxon>Pseudomonadota</taxon>
        <taxon>Alphaproteobacteria</taxon>
        <taxon>Sphingomonadales</taxon>
        <taxon>Sphingomonadaceae</taxon>
        <taxon>Sphingomonas</taxon>
    </lineage>
</organism>
<sequence>MNDPATYPLRLPRSIKDAVARAAQQDGISMNQFISSAVAEKLAVFETLGYLEKRAARADYEAFDRFLSRSGGEPPRDGDELPDGYVSIR</sequence>
<evidence type="ECO:0000256" key="1">
    <source>
        <dbReference type="SAM" id="MobiDB-lite"/>
    </source>
</evidence>
<name>A0A1I5QV28_9SPHN</name>
<dbReference type="Proteomes" id="UP000199586">
    <property type="component" value="Unassembled WGS sequence"/>
</dbReference>
<dbReference type="GO" id="GO:0006355">
    <property type="term" value="P:regulation of DNA-templated transcription"/>
    <property type="evidence" value="ECO:0007669"/>
    <property type="project" value="InterPro"/>
</dbReference>
<gene>
    <name evidence="2" type="ORF">SAMN04488241_102306</name>
</gene>